<gene>
    <name evidence="1" type="ORF">LSALG_LOCUS5639</name>
</gene>
<evidence type="ECO:0000313" key="1">
    <source>
        <dbReference type="EMBL" id="CAI9265009.1"/>
    </source>
</evidence>
<accession>A0AA35UV49</accession>
<proteinExistence type="predicted"/>
<dbReference type="Proteomes" id="UP001177003">
    <property type="component" value="Chromosome 0"/>
</dbReference>
<keyword evidence="2" id="KW-1185">Reference proteome</keyword>
<dbReference type="AlphaFoldDB" id="A0AA35UV49"/>
<sequence length="176" mass="19674">MIESKRFRVLKLKANLIHCTCKSDSLQREMARGGCKSALCSIGEPLSPTVSRHRHRHVVVVASSWVYIIVLSERGGLSLETIWVRFDLLLRSQCPSYPILRDGLHRWSSRRGGDVVKSSKSAMILVKVGMTEEEMVEEDGVLRKPSSSQVPGFRSSLLFSIKGCLTSTQQDTRQGT</sequence>
<dbReference type="EMBL" id="OX465086">
    <property type="protein sequence ID" value="CAI9265009.1"/>
    <property type="molecule type" value="Genomic_DNA"/>
</dbReference>
<evidence type="ECO:0000313" key="2">
    <source>
        <dbReference type="Proteomes" id="UP001177003"/>
    </source>
</evidence>
<reference evidence="1" key="1">
    <citation type="submission" date="2023-04" db="EMBL/GenBank/DDBJ databases">
        <authorList>
            <person name="Vijverberg K."/>
            <person name="Xiong W."/>
            <person name="Schranz E."/>
        </authorList>
    </citation>
    <scope>NUCLEOTIDE SEQUENCE</scope>
</reference>
<organism evidence="1 2">
    <name type="scientific">Lactuca saligna</name>
    <name type="common">Willowleaf lettuce</name>
    <dbReference type="NCBI Taxonomy" id="75948"/>
    <lineage>
        <taxon>Eukaryota</taxon>
        <taxon>Viridiplantae</taxon>
        <taxon>Streptophyta</taxon>
        <taxon>Embryophyta</taxon>
        <taxon>Tracheophyta</taxon>
        <taxon>Spermatophyta</taxon>
        <taxon>Magnoliopsida</taxon>
        <taxon>eudicotyledons</taxon>
        <taxon>Gunneridae</taxon>
        <taxon>Pentapetalae</taxon>
        <taxon>asterids</taxon>
        <taxon>campanulids</taxon>
        <taxon>Asterales</taxon>
        <taxon>Asteraceae</taxon>
        <taxon>Cichorioideae</taxon>
        <taxon>Cichorieae</taxon>
        <taxon>Lactucinae</taxon>
        <taxon>Lactuca</taxon>
    </lineage>
</organism>
<protein>
    <submittedName>
        <fullName evidence="1">Uncharacterized protein</fullName>
    </submittedName>
</protein>
<name>A0AA35UV49_LACSI</name>